<dbReference type="EMBL" id="VCHX02000320">
    <property type="protein sequence ID" value="TPQ16780.1"/>
    <property type="molecule type" value="Genomic_DNA"/>
</dbReference>
<sequence>MAAFRGPRVWLWRWRRNPLRRRSDELESWLVLAAWTLALIAGLLAGLVSARSVEHSLARQRAEWHPVPALLSEKAPGSRAASAASTERVWAEVHWTAADGSPHSGQARVEPGSRPGTPVKVWTDREGRLVTKPAGESQAGLRAGLAGALVGASAAVVPLGGGRLLRRRLDQRRMEQWDADWARVGPQWGWKTG</sequence>
<accession>A0A505D2G8</accession>
<evidence type="ECO:0000313" key="3">
    <source>
        <dbReference type="EMBL" id="TPQ16780.1"/>
    </source>
</evidence>
<feature type="transmembrane region" description="Helical" evidence="2">
    <location>
        <begin position="143"/>
        <end position="165"/>
    </location>
</feature>
<dbReference type="Proteomes" id="UP000317378">
    <property type="component" value="Unassembled WGS sequence"/>
</dbReference>
<name>A0A505D2G8_9ACTN</name>
<keyword evidence="4" id="KW-1185">Reference proteome</keyword>
<keyword evidence="2" id="KW-0472">Membrane</keyword>
<organism evidence="3 4">
    <name type="scientific">Streptomyces sporangiiformans</name>
    <dbReference type="NCBI Taxonomy" id="2315329"/>
    <lineage>
        <taxon>Bacteria</taxon>
        <taxon>Bacillati</taxon>
        <taxon>Actinomycetota</taxon>
        <taxon>Actinomycetes</taxon>
        <taxon>Kitasatosporales</taxon>
        <taxon>Streptomycetaceae</taxon>
        <taxon>Streptomyces</taxon>
    </lineage>
</organism>
<keyword evidence="2" id="KW-0812">Transmembrane</keyword>
<proteinExistence type="predicted"/>
<protein>
    <submittedName>
        <fullName evidence="3">Uncharacterized protein</fullName>
    </submittedName>
</protein>
<dbReference type="AlphaFoldDB" id="A0A505D2G8"/>
<reference evidence="3 4" key="1">
    <citation type="submission" date="2019-06" db="EMBL/GenBank/DDBJ databases">
        <title>Streptomyces sporangiiformans sp. nov., a novel actinomycete isolated from soil in Mount Song.</title>
        <authorList>
            <person name="Han L."/>
        </authorList>
    </citation>
    <scope>NUCLEOTIDE SEQUENCE [LARGE SCALE GENOMIC DNA]</scope>
    <source>
        <strain evidence="3 4">NEAU-SSA 1</strain>
    </source>
</reference>
<dbReference type="PANTHER" id="PTHR42305:SF1">
    <property type="entry name" value="MEMBRANE PROTEIN RV1733C-RELATED"/>
    <property type="match status" value="1"/>
</dbReference>
<gene>
    <name evidence="3" type="ORF">FGD71_039955</name>
</gene>
<evidence type="ECO:0000256" key="2">
    <source>
        <dbReference type="SAM" id="Phobius"/>
    </source>
</evidence>
<dbReference type="OrthoDB" id="4213157at2"/>
<dbReference type="RefSeq" id="WP_119105452.1">
    <property type="nucleotide sequence ID" value="NZ_QXMJ01000320.1"/>
</dbReference>
<evidence type="ECO:0000313" key="4">
    <source>
        <dbReference type="Proteomes" id="UP000317378"/>
    </source>
</evidence>
<comment type="caution">
    <text evidence="3">The sequence shown here is derived from an EMBL/GenBank/DDBJ whole genome shotgun (WGS) entry which is preliminary data.</text>
</comment>
<dbReference type="InterPro" id="IPR039708">
    <property type="entry name" value="MT1774/Rv1733c-like"/>
</dbReference>
<evidence type="ECO:0000256" key="1">
    <source>
        <dbReference type="SAM" id="MobiDB-lite"/>
    </source>
</evidence>
<keyword evidence="2" id="KW-1133">Transmembrane helix</keyword>
<dbReference type="PANTHER" id="PTHR42305">
    <property type="entry name" value="MEMBRANE PROTEIN RV1733C-RELATED"/>
    <property type="match status" value="1"/>
</dbReference>
<feature type="region of interest" description="Disordered" evidence="1">
    <location>
        <begin position="98"/>
        <end position="120"/>
    </location>
</feature>